<gene>
    <name evidence="3" type="ORF">HMPREF1549_01845</name>
</gene>
<name>U1RF87_9ACTO</name>
<comment type="caution">
    <text evidence="3">The sequence shown here is derived from an EMBL/GenBank/DDBJ whole genome shotgun (WGS) entry which is preliminary data.</text>
</comment>
<feature type="transmembrane region" description="Helical" evidence="2">
    <location>
        <begin position="237"/>
        <end position="257"/>
    </location>
</feature>
<keyword evidence="2" id="KW-0812">Transmembrane</keyword>
<feature type="transmembrane region" description="Helical" evidence="2">
    <location>
        <begin position="193"/>
        <end position="217"/>
    </location>
</feature>
<evidence type="ECO:0000256" key="2">
    <source>
        <dbReference type="SAM" id="Phobius"/>
    </source>
</evidence>
<organism evidence="3 4">
    <name type="scientific">Actinomyces johnsonii F0510</name>
    <dbReference type="NCBI Taxonomy" id="1227262"/>
    <lineage>
        <taxon>Bacteria</taxon>
        <taxon>Bacillati</taxon>
        <taxon>Actinomycetota</taxon>
        <taxon>Actinomycetes</taxon>
        <taxon>Actinomycetales</taxon>
        <taxon>Actinomycetaceae</taxon>
        <taxon>Actinomyces</taxon>
    </lineage>
</organism>
<dbReference type="HOGENOM" id="CLU_992603_0_0_11"/>
<keyword evidence="2" id="KW-1133">Transmembrane helix</keyword>
<dbReference type="Proteomes" id="UP000016498">
    <property type="component" value="Unassembled WGS sequence"/>
</dbReference>
<feature type="compositionally biased region" description="Basic residues" evidence="1">
    <location>
        <begin position="280"/>
        <end position="296"/>
    </location>
</feature>
<dbReference type="PATRIC" id="fig|1227262.3.peg.1513"/>
<evidence type="ECO:0000313" key="3">
    <source>
        <dbReference type="EMBL" id="ERH18308.1"/>
    </source>
</evidence>
<reference evidence="3 4" key="1">
    <citation type="submission" date="2013-06" db="EMBL/GenBank/DDBJ databases">
        <authorList>
            <person name="Weinstock G."/>
            <person name="Sodergren E."/>
            <person name="Lobos E.A."/>
            <person name="Fulton L."/>
            <person name="Fulton R."/>
            <person name="Courtney L."/>
            <person name="Fronick C."/>
            <person name="O'Laughlin M."/>
            <person name="Godfrey J."/>
            <person name="Wilson R.M."/>
            <person name="Miner T."/>
            <person name="Farmer C."/>
            <person name="Delehaunty K."/>
            <person name="Cordes M."/>
            <person name="Minx P."/>
            <person name="Tomlinson C."/>
            <person name="Chen J."/>
            <person name="Wollam A."/>
            <person name="Pepin K.H."/>
            <person name="Bhonagiri V."/>
            <person name="Zhang X."/>
            <person name="Warren W."/>
            <person name="Mitreva M."/>
            <person name="Mardis E.R."/>
            <person name="Wilson R.K."/>
        </authorList>
    </citation>
    <scope>NUCLEOTIDE SEQUENCE [LARGE SCALE GENOMIC DNA]</scope>
    <source>
        <strain evidence="3 4">F0510</strain>
    </source>
</reference>
<proteinExistence type="predicted"/>
<accession>U1RF87</accession>
<feature type="region of interest" description="Disordered" evidence="1">
    <location>
        <begin position="264"/>
        <end position="296"/>
    </location>
</feature>
<evidence type="ECO:0000313" key="4">
    <source>
        <dbReference type="Proteomes" id="UP000016498"/>
    </source>
</evidence>
<feature type="compositionally biased region" description="Acidic residues" evidence="1">
    <location>
        <begin position="266"/>
        <end position="275"/>
    </location>
</feature>
<sequence>MLLFSGKPRNQEGLGPTPRAHLTMSTTLDDLQDRWPVFSSILVDYFAASPGARRGRKGDDATFLTRFSAVGGEKSPEFNGLHAELTGLIQRPGEASDLLNLTFGYVDAAGSPDRSHPGYIDRPQARSLITGLLSDLYATDEEGDGADEEEGLAGFVDVRAQAFDEYRRYTLFHLPAKTPGRLPPWASRHGSRALAGMAVPAPVAAAVGAALAAAGWGISQGLQSLNMPDGVVLPLSWPFLLGGLGLLIWAVSAMLLVRSSIINPPTEEDEEEEKETAEKKRAKSKARRNILRNLRS</sequence>
<dbReference type="AlphaFoldDB" id="U1RF87"/>
<keyword evidence="2" id="KW-0472">Membrane</keyword>
<evidence type="ECO:0000256" key="1">
    <source>
        <dbReference type="SAM" id="MobiDB-lite"/>
    </source>
</evidence>
<protein>
    <submittedName>
        <fullName evidence="3">Uncharacterized protein</fullName>
    </submittedName>
</protein>
<dbReference type="EMBL" id="AWSD01000198">
    <property type="protein sequence ID" value="ERH18308.1"/>
    <property type="molecule type" value="Genomic_DNA"/>
</dbReference>